<evidence type="ECO:0000313" key="2">
    <source>
        <dbReference type="EMBL" id="CAB4198316.1"/>
    </source>
</evidence>
<name>A0A6J5RW01_9CAUD</name>
<protein>
    <submittedName>
        <fullName evidence="2">Uncharacterized protein</fullName>
    </submittedName>
</protein>
<keyword evidence="1" id="KW-0175">Coiled coil</keyword>
<accession>A0A6J5RW01</accession>
<dbReference type="EMBL" id="LR797271">
    <property type="protein sequence ID" value="CAB4198316.1"/>
    <property type="molecule type" value="Genomic_DNA"/>
</dbReference>
<gene>
    <name evidence="2" type="ORF">UFOVP1309_70</name>
</gene>
<evidence type="ECO:0000256" key="1">
    <source>
        <dbReference type="SAM" id="Coils"/>
    </source>
</evidence>
<organism evidence="2">
    <name type="scientific">uncultured Caudovirales phage</name>
    <dbReference type="NCBI Taxonomy" id="2100421"/>
    <lineage>
        <taxon>Viruses</taxon>
        <taxon>Duplodnaviria</taxon>
        <taxon>Heunggongvirae</taxon>
        <taxon>Uroviricota</taxon>
        <taxon>Caudoviricetes</taxon>
        <taxon>Peduoviridae</taxon>
        <taxon>Maltschvirus</taxon>
        <taxon>Maltschvirus maltsch</taxon>
    </lineage>
</organism>
<reference evidence="2" key="1">
    <citation type="submission" date="2020-05" db="EMBL/GenBank/DDBJ databases">
        <authorList>
            <person name="Chiriac C."/>
            <person name="Salcher M."/>
            <person name="Ghai R."/>
            <person name="Kavagutti S V."/>
        </authorList>
    </citation>
    <scope>NUCLEOTIDE SEQUENCE</scope>
</reference>
<sequence length="56" mass="6562">MMTKKEKLQLDTLKAQLAAEQERSEKAIKAYRENLYELVELQIKINRIQSVLLGNE</sequence>
<feature type="coiled-coil region" evidence="1">
    <location>
        <begin position="3"/>
        <end position="34"/>
    </location>
</feature>
<proteinExistence type="predicted"/>